<accession>A0A7J5ZJ80</accession>
<name>A0A7J5ZJ80_DISMA</name>
<gene>
    <name evidence="2" type="ORF">F7725_001274</name>
</gene>
<reference evidence="2 3" key="1">
    <citation type="submission" date="2020-03" db="EMBL/GenBank/DDBJ databases">
        <title>Dissostichus mawsoni Genome sequencing and assembly.</title>
        <authorList>
            <person name="Park H."/>
        </authorList>
    </citation>
    <scope>NUCLEOTIDE SEQUENCE [LARGE SCALE GENOMIC DNA]</scope>
    <source>
        <strain evidence="2">DM0001</strain>
        <tissue evidence="2">Muscle</tissue>
    </source>
</reference>
<dbReference type="Proteomes" id="UP000518266">
    <property type="component" value="Unassembled WGS sequence"/>
</dbReference>
<dbReference type="AlphaFoldDB" id="A0A7J5ZJ80"/>
<evidence type="ECO:0000313" key="2">
    <source>
        <dbReference type="EMBL" id="KAF3861019.1"/>
    </source>
</evidence>
<keyword evidence="3" id="KW-1185">Reference proteome</keyword>
<sequence length="120" mass="13396">MTFTPPHTVSCVACRLRGVESSIPSGGELQTRLTLRLEEFNSVLSHTRVSFLDPSEGIHQFLIPLLCMSQVRRIKSKTILPERNVKGSGNSNTRDLEKPTLPRNLHTLSYLKGKAQKSPI</sequence>
<comment type="caution">
    <text evidence="2">The sequence shown here is derived from an EMBL/GenBank/DDBJ whole genome shotgun (WGS) entry which is preliminary data.</text>
</comment>
<protein>
    <submittedName>
        <fullName evidence="2">Uncharacterized protein</fullName>
    </submittedName>
</protein>
<feature type="region of interest" description="Disordered" evidence="1">
    <location>
        <begin position="82"/>
        <end position="107"/>
    </location>
</feature>
<feature type="non-terminal residue" evidence="2">
    <location>
        <position position="1"/>
    </location>
</feature>
<evidence type="ECO:0000256" key="1">
    <source>
        <dbReference type="SAM" id="MobiDB-lite"/>
    </source>
</evidence>
<dbReference type="EMBL" id="JAAKFY010000002">
    <property type="protein sequence ID" value="KAF3861019.1"/>
    <property type="molecule type" value="Genomic_DNA"/>
</dbReference>
<organism evidence="2 3">
    <name type="scientific">Dissostichus mawsoni</name>
    <name type="common">Antarctic cod</name>
    <dbReference type="NCBI Taxonomy" id="36200"/>
    <lineage>
        <taxon>Eukaryota</taxon>
        <taxon>Metazoa</taxon>
        <taxon>Chordata</taxon>
        <taxon>Craniata</taxon>
        <taxon>Vertebrata</taxon>
        <taxon>Euteleostomi</taxon>
        <taxon>Actinopterygii</taxon>
        <taxon>Neopterygii</taxon>
        <taxon>Teleostei</taxon>
        <taxon>Neoteleostei</taxon>
        <taxon>Acanthomorphata</taxon>
        <taxon>Eupercaria</taxon>
        <taxon>Perciformes</taxon>
        <taxon>Notothenioidei</taxon>
        <taxon>Nototheniidae</taxon>
        <taxon>Dissostichus</taxon>
    </lineage>
</organism>
<proteinExistence type="predicted"/>
<evidence type="ECO:0000313" key="3">
    <source>
        <dbReference type="Proteomes" id="UP000518266"/>
    </source>
</evidence>